<accession>A0ABW4MDB2</accession>
<reference evidence="2" key="1">
    <citation type="journal article" date="2019" name="Int. J. Syst. Evol. Microbiol.">
        <title>The Global Catalogue of Microorganisms (GCM) 10K type strain sequencing project: providing services to taxonomists for standard genome sequencing and annotation.</title>
        <authorList>
            <consortium name="The Broad Institute Genomics Platform"/>
            <consortium name="The Broad Institute Genome Sequencing Center for Infectious Disease"/>
            <person name="Wu L."/>
            <person name="Ma J."/>
        </authorList>
    </citation>
    <scope>NUCLEOTIDE SEQUENCE [LARGE SCALE GENOMIC DNA]</scope>
    <source>
        <strain evidence="2">CGMCC 1.12449</strain>
    </source>
</reference>
<organism evidence="1 2">
    <name type="scientific">Sphingorhabdus buctiana</name>
    <dbReference type="NCBI Taxonomy" id="1508805"/>
    <lineage>
        <taxon>Bacteria</taxon>
        <taxon>Pseudomonadati</taxon>
        <taxon>Pseudomonadota</taxon>
        <taxon>Alphaproteobacteria</taxon>
        <taxon>Sphingomonadales</taxon>
        <taxon>Sphingomonadaceae</taxon>
        <taxon>Sphingorhabdus</taxon>
    </lineage>
</organism>
<gene>
    <name evidence="1" type="ORF">ACFSAG_08425</name>
</gene>
<sequence length="348" mass="39917">MKDSFEFDIEAVKRAINAAAQQEHERKKRWGAQGPPVNNVFRGSRLVAAYNELLSIRPDATYHDFLMLYLQRIFGAEWWHEETNKTEDKRHAIVSWYIACERMMLEQSKGEAVVHKRPMPTEAANLLRLAFDLHQIRHLGLLLPSMVKRLKVIQQFQGARYEVAVAAAFARANFNIELEPEGKGPEKRCEFSATHIPTNHRYSVEAKSRHLPGVLGQPIATPTVKEEPFVESLVRKALDKHAEHQRIICIDVNRPHRNDDLIPEWTSYLRNQINMMEKKNYGSALIIFTNSPFHFFEPGAPARGQKTVIMGLAEPKFQPDNLSEVQKSFPGIVEIANLFHLPVPSVWD</sequence>
<dbReference type="Proteomes" id="UP001597215">
    <property type="component" value="Unassembled WGS sequence"/>
</dbReference>
<evidence type="ECO:0000313" key="1">
    <source>
        <dbReference type="EMBL" id="MFD1766865.1"/>
    </source>
</evidence>
<name>A0ABW4MDB2_9SPHN</name>
<dbReference type="EMBL" id="JBHUEL010000008">
    <property type="protein sequence ID" value="MFD1766865.1"/>
    <property type="molecule type" value="Genomic_DNA"/>
</dbReference>
<keyword evidence="2" id="KW-1185">Reference proteome</keyword>
<dbReference type="RefSeq" id="WP_381513483.1">
    <property type="nucleotide sequence ID" value="NZ_JBHUEL010000008.1"/>
</dbReference>
<proteinExistence type="predicted"/>
<comment type="caution">
    <text evidence="1">The sequence shown here is derived from an EMBL/GenBank/DDBJ whole genome shotgun (WGS) entry which is preliminary data.</text>
</comment>
<evidence type="ECO:0000313" key="2">
    <source>
        <dbReference type="Proteomes" id="UP001597215"/>
    </source>
</evidence>
<protein>
    <submittedName>
        <fullName evidence="1">Uncharacterized protein</fullName>
    </submittedName>
</protein>